<dbReference type="GO" id="GO:0032259">
    <property type="term" value="P:methylation"/>
    <property type="evidence" value="ECO:0007669"/>
    <property type="project" value="UniProtKB-KW"/>
</dbReference>
<comment type="caution">
    <text evidence="4">The sequence shown here is derived from an EMBL/GenBank/DDBJ whole genome shotgun (WGS) entry which is preliminary data.</text>
</comment>
<keyword evidence="3" id="KW-0949">S-adenosyl-L-methionine</keyword>
<gene>
    <name evidence="4" type="ORF">FHR34_004134</name>
</gene>
<evidence type="ECO:0000256" key="2">
    <source>
        <dbReference type="ARBA" id="ARBA00022679"/>
    </source>
</evidence>
<dbReference type="PROSITE" id="PS51682">
    <property type="entry name" value="SAM_OMT_I"/>
    <property type="match status" value="1"/>
</dbReference>
<dbReference type="InterPro" id="IPR029063">
    <property type="entry name" value="SAM-dependent_MTases_sf"/>
</dbReference>
<dbReference type="Gene3D" id="3.30.310.50">
    <property type="entry name" value="Alpha-D-phosphohexomutase, C-terminal domain"/>
    <property type="match status" value="1"/>
</dbReference>
<dbReference type="GO" id="GO:0008757">
    <property type="term" value="F:S-adenosylmethionine-dependent methyltransferase activity"/>
    <property type="evidence" value="ECO:0007669"/>
    <property type="project" value="TreeGrafter"/>
</dbReference>
<name>A0A7W7VW74_KITKI</name>
<accession>A0A7W7VW74</accession>
<organism evidence="4 5">
    <name type="scientific">Kitasatospora kifunensis</name>
    <name type="common">Streptomyces kifunensis</name>
    <dbReference type="NCBI Taxonomy" id="58351"/>
    <lineage>
        <taxon>Bacteria</taxon>
        <taxon>Bacillati</taxon>
        <taxon>Actinomycetota</taxon>
        <taxon>Actinomycetes</taxon>
        <taxon>Kitasatosporales</taxon>
        <taxon>Streptomycetaceae</taxon>
        <taxon>Kitasatospora</taxon>
    </lineage>
</organism>
<dbReference type="GO" id="GO:0008171">
    <property type="term" value="F:O-methyltransferase activity"/>
    <property type="evidence" value="ECO:0007669"/>
    <property type="project" value="InterPro"/>
</dbReference>
<evidence type="ECO:0000256" key="3">
    <source>
        <dbReference type="ARBA" id="ARBA00022691"/>
    </source>
</evidence>
<evidence type="ECO:0000313" key="4">
    <source>
        <dbReference type="EMBL" id="MBB4925141.1"/>
    </source>
</evidence>
<dbReference type="InterPro" id="IPR050362">
    <property type="entry name" value="Cation-dep_OMT"/>
</dbReference>
<evidence type="ECO:0000313" key="5">
    <source>
        <dbReference type="Proteomes" id="UP000540506"/>
    </source>
</evidence>
<dbReference type="PANTHER" id="PTHR10509">
    <property type="entry name" value="O-METHYLTRANSFERASE-RELATED"/>
    <property type="match status" value="1"/>
</dbReference>
<proteinExistence type="predicted"/>
<dbReference type="EMBL" id="JACHJV010000001">
    <property type="protein sequence ID" value="MBB4925141.1"/>
    <property type="molecule type" value="Genomic_DNA"/>
</dbReference>
<evidence type="ECO:0000256" key="1">
    <source>
        <dbReference type="ARBA" id="ARBA00022603"/>
    </source>
</evidence>
<protein>
    <submittedName>
        <fullName evidence="4">Putative O-methyltransferase YrrM</fullName>
    </submittedName>
</protein>
<sequence length="315" mass="34551">MPISTARVATTRPARYLKQLVSHLGRKATSSLATDGRGTITFSRGTCVLTPSRDQLELIVTAEDLEGLAGVQDVVARHLLRFATQEELDVRWSAPVAGGDLEIVDPVAGDYLLTHCTPADELLQELVARTREATGGAAGMQIAHDEGAFLTMLVRLTGARRAVEVGVFTGYSSICIARGLPADGHLLACDVSEEWTDIAREYWERAGVAERIELKIGPALETLRALPEEPSIDLAFIDADKANYPAYYEELVQRLRPGGLLVLDNVFLGGRVLDPAYQEEHHLAMRRLNDLMARDERVESVMLPVRDGVTLARKR</sequence>
<dbReference type="PANTHER" id="PTHR10509:SF14">
    <property type="entry name" value="CAFFEOYL-COA O-METHYLTRANSFERASE 3-RELATED"/>
    <property type="match status" value="1"/>
</dbReference>
<dbReference type="Gene3D" id="3.40.50.150">
    <property type="entry name" value="Vaccinia Virus protein VP39"/>
    <property type="match status" value="1"/>
</dbReference>
<dbReference type="InterPro" id="IPR014543">
    <property type="entry name" value="UCP028291"/>
</dbReference>
<dbReference type="Pfam" id="PF09981">
    <property type="entry name" value="DUF2218"/>
    <property type="match status" value="1"/>
</dbReference>
<dbReference type="InterPro" id="IPR002935">
    <property type="entry name" value="SAM_O-MeTrfase"/>
</dbReference>
<dbReference type="AlphaFoldDB" id="A0A7W7VW74"/>
<keyword evidence="1 4" id="KW-0489">Methyltransferase</keyword>
<dbReference type="CDD" id="cd02440">
    <property type="entry name" value="AdoMet_MTases"/>
    <property type="match status" value="1"/>
</dbReference>
<keyword evidence="2 4" id="KW-0808">Transferase</keyword>
<dbReference type="SUPFAM" id="SSF53335">
    <property type="entry name" value="S-adenosyl-L-methionine-dependent methyltransferases"/>
    <property type="match status" value="1"/>
</dbReference>
<dbReference type="Proteomes" id="UP000540506">
    <property type="component" value="Unassembled WGS sequence"/>
</dbReference>
<reference evidence="4 5" key="1">
    <citation type="submission" date="2020-08" db="EMBL/GenBank/DDBJ databases">
        <title>Sequencing the genomes of 1000 actinobacteria strains.</title>
        <authorList>
            <person name="Klenk H.-P."/>
        </authorList>
    </citation>
    <scope>NUCLEOTIDE SEQUENCE [LARGE SCALE GENOMIC DNA]</scope>
    <source>
        <strain evidence="4 5">DSM 41654</strain>
    </source>
</reference>
<dbReference type="Pfam" id="PF01596">
    <property type="entry name" value="Methyltransf_3"/>
    <property type="match status" value="1"/>
</dbReference>
<keyword evidence="5" id="KW-1185">Reference proteome</keyword>